<keyword evidence="3" id="KW-1003">Cell membrane</keyword>
<dbReference type="Proteomes" id="UP000244060">
    <property type="component" value="Unassembled WGS sequence"/>
</dbReference>
<name>A0A2T5JN45_9RHOB</name>
<dbReference type="OrthoDB" id="9786495at2"/>
<evidence type="ECO:0000256" key="4">
    <source>
        <dbReference type="ARBA" id="ARBA00022692"/>
    </source>
</evidence>
<evidence type="ECO:0000256" key="6">
    <source>
        <dbReference type="ARBA" id="ARBA00023136"/>
    </source>
</evidence>
<dbReference type="Gene3D" id="1.10.3720.10">
    <property type="entry name" value="MetI-like"/>
    <property type="match status" value="1"/>
</dbReference>
<comment type="caution">
    <text evidence="9">The sequence shown here is derived from an EMBL/GenBank/DDBJ whole genome shotgun (WGS) entry which is preliminary data.</text>
</comment>
<dbReference type="EMBL" id="QAOT01000034">
    <property type="protein sequence ID" value="PTR08730.1"/>
    <property type="molecule type" value="Genomic_DNA"/>
</dbReference>
<dbReference type="SUPFAM" id="SSF161098">
    <property type="entry name" value="MetI-like"/>
    <property type="match status" value="1"/>
</dbReference>
<dbReference type="RefSeq" id="WP_011907644.1">
    <property type="nucleotide sequence ID" value="NZ_CP090021.1"/>
</dbReference>
<dbReference type="PANTHER" id="PTHR30151:SF20">
    <property type="entry name" value="ABC TRANSPORTER PERMEASE PROTEIN HI_0355-RELATED"/>
    <property type="match status" value="1"/>
</dbReference>
<keyword evidence="5 7" id="KW-1133">Transmembrane helix</keyword>
<evidence type="ECO:0000259" key="8">
    <source>
        <dbReference type="PROSITE" id="PS50928"/>
    </source>
</evidence>
<evidence type="ECO:0000313" key="10">
    <source>
        <dbReference type="Proteomes" id="UP000244060"/>
    </source>
</evidence>
<dbReference type="CDD" id="cd06261">
    <property type="entry name" value="TM_PBP2"/>
    <property type="match status" value="1"/>
</dbReference>
<dbReference type="Pfam" id="PF00528">
    <property type="entry name" value="BPD_transp_1"/>
    <property type="match status" value="1"/>
</dbReference>
<evidence type="ECO:0000256" key="2">
    <source>
        <dbReference type="ARBA" id="ARBA00022448"/>
    </source>
</evidence>
<gene>
    <name evidence="9" type="ORF">C8J28_13417</name>
</gene>
<organism evidence="9 10">
    <name type="scientific">Cereibacter azotoformans</name>
    <dbReference type="NCBI Taxonomy" id="43057"/>
    <lineage>
        <taxon>Bacteria</taxon>
        <taxon>Pseudomonadati</taxon>
        <taxon>Pseudomonadota</taxon>
        <taxon>Alphaproteobacteria</taxon>
        <taxon>Rhodobacterales</taxon>
        <taxon>Paracoccaceae</taxon>
        <taxon>Cereibacter</taxon>
    </lineage>
</organism>
<evidence type="ECO:0000256" key="1">
    <source>
        <dbReference type="ARBA" id="ARBA00004651"/>
    </source>
</evidence>
<dbReference type="InterPro" id="IPR000515">
    <property type="entry name" value="MetI-like"/>
</dbReference>
<evidence type="ECO:0000256" key="7">
    <source>
        <dbReference type="RuleBase" id="RU363032"/>
    </source>
</evidence>
<dbReference type="PROSITE" id="PS50928">
    <property type="entry name" value="ABC_TM1"/>
    <property type="match status" value="1"/>
</dbReference>
<dbReference type="GO" id="GO:0055085">
    <property type="term" value="P:transmembrane transport"/>
    <property type="evidence" value="ECO:0007669"/>
    <property type="project" value="InterPro"/>
</dbReference>
<protein>
    <submittedName>
        <fullName evidence="9">Putative hydroxymethylpyrimidine transport system permease protein</fullName>
    </submittedName>
</protein>
<evidence type="ECO:0000256" key="5">
    <source>
        <dbReference type="ARBA" id="ARBA00022989"/>
    </source>
</evidence>
<evidence type="ECO:0000256" key="3">
    <source>
        <dbReference type="ARBA" id="ARBA00022475"/>
    </source>
</evidence>
<dbReference type="GO" id="GO:0005886">
    <property type="term" value="C:plasma membrane"/>
    <property type="evidence" value="ECO:0007669"/>
    <property type="project" value="UniProtKB-SubCell"/>
</dbReference>
<keyword evidence="10" id="KW-1185">Reference proteome</keyword>
<feature type="transmembrane region" description="Helical" evidence="7">
    <location>
        <begin position="115"/>
        <end position="134"/>
    </location>
</feature>
<sequence>MRAVLAGIALLALWQAVVSLTAVPPFILPGPVAVLQAMGTNRGMLAQNAATTAAEIGLGLGLGVLTGLAAGLATALSDRLGQILRPLLVISQALPVFALAPILTLWLGYGMGSKVAVVVLITFFPVASALHDGLRATPEAALDLARLARAPRWRELMWLRLPHALPHLAAALRIAAVYAPIGAVIGEWVGSSAGLGHLMLLANARMKTDLMFAALAVLAAMTLCLRAATDAGLRRAGL</sequence>
<feature type="domain" description="ABC transmembrane type-1" evidence="8">
    <location>
        <begin position="45"/>
        <end position="229"/>
    </location>
</feature>
<feature type="transmembrane region" description="Helical" evidence="7">
    <location>
        <begin position="56"/>
        <end position="75"/>
    </location>
</feature>
<feature type="transmembrane region" description="Helical" evidence="7">
    <location>
        <begin position="87"/>
        <end position="109"/>
    </location>
</feature>
<dbReference type="InterPro" id="IPR035906">
    <property type="entry name" value="MetI-like_sf"/>
</dbReference>
<feature type="transmembrane region" description="Helical" evidence="7">
    <location>
        <begin position="170"/>
        <end position="190"/>
    </location>
</feature>
<comment type="subcellular location">
    <subcellularLocation>
        <location evidence="1 7">Cell membrane</location>
        <topology evidence="1 7">Multi-pass membrane protein</topology>
    </subcellularLocation>
</comment>
<accession>A0A2T5JN45</accession>
<reference evidence="9 10" key="1">
    <citation type="submission" date="2018-04" db="EMBL/GenBank/DDBJ databases">
        <title>Genomic Encyclopedia of Type Strains, Phase III (KMG-III): the genomes of soil and plant-associated and newly described type strains.</title>
        <authorList>
            <person name="Whitman W."/>
        </authorList>
    </citation>
    <scope>NUCLEOTIDE SEQUENCE [LARGE SCALE GENOMIC DNA]</scope>
    <source>
        <strain evidence="9 10">KA25</strain>
    </source>
</reference>
<proteinExistence type="inferred from homology"/>
<keyword evidence="6 7" id="KW-0472">Membrane</keyword>
<comment type="similarity">
    <text evidence="7">Belongs to the binding-protein-dependent transport system permease family.</text>
</comment>
<evidence type="ECO:0000313" key="9">
    <source>
        <dbReference type="EMBL" id="PTR08730.1"/>
    </source>
</evidence>
<dbReference type="PANTHER" id="PTHR30151">
    <property type="entry name" value="ALKANE SULFONATE ABC TRANSPORTER-RELATED, MEMBRANE SUBUNIT"/>
    <property type="match status" value="1"/>
</dbReference>
<keyword evidence="2 7" id="KW-0813">Transport</keyword>
<dbReference type="AlphaFoldDB" id="A0A2T5JN45"/>
<feature type="transmembrane region" description="Helical" evidence="7">
    <location>
        <begin position="210"/>
        <end position="228"/>
    </location>
</feature>
<keyword evidence="4 7" id="KW-0812">Transmembrane</keyword>